<feature type="transmembrane region" description="Helical" evidence="8">
    <location>
        <begin position="95"/>
        <end position="112"/>
    </location>
</feature>
<feature type="domain" description="Heme-copper oxidase subunit III family profile" evidence="9">
    <location>
        <begin position="24"/>
        <end position="199"/>
    </location>
</feature>
<reference evidence="11" key="1">
    <citation type="journal article" date="2019" name="Int. J. Syst. Evol. Microbiol.">
        <title>The Global Catalogue of Microorganisms (GCM) 10K type strain sequencing project: providing services to taxonomists for standard genome sequencing and annotation.</title>
        <authorList>
            <consortium name="The Broad Institute Genomics Platform"/>
            <consortium name="The Broad Institute Genome Sequencing Center for Infectious Disease"/>
            <person name="Wu L."/>
            <person name="Ma J."/>
        </authorList>
    </citation>
    <scope>NUCLEOTIDE SEQUENCE [LARGE SCALE GENOMIC DNA]</scope>
    <source>
        <strain evidence="11">CCUG 50347</strain>
    </source>
</reference>
<keyword evidence="5 8" id="KW-0472">Membrane</keyword>
<dbReference type="PANTHER" id="PTHR11403:SF6">
    <property type="entry name" value="NITRIC OXIDE REDUCTASE SUBUNIT E"/>
    <property type="match status" value="1"/>
</dbReference>
<evidence type="ECO:0000256" key="2">
    <source>
        <dbReference type="ARBA" id="ARBA00010581"/>
    </source>
</evidence>
<evidence type="ECO:0000256" key="4">
    <source>
        <dbReference type="ARBA" id="ARBA00022989"/>
    </source>
</evidence>
<dbReference type="EMBL" id="JBHSIM010000013">
    <property type="protein sequence ID" value="MFC4832088.1"/>
    <property type="molecule type" value="Genomic_DNA"/>
</dbReference>
<comment type="subcellular location">
    <subcellularLocation>
        <location evidence="7">Cell membrane</location>
        <topology evidence="7">Multi-pass membrane protein</topology>
    </subcellularLocation>
    <subcellularLocation>
        <location evidence="1">Membrane</location>
        <topology evidence="1">Multi-pass membrane protein</topology>
    </subcellularLocation>
</comment>
<evidence type="ECO:0000256" key="1">
    <source>
        <dbReference type="ARBA" id="ARBA00004141"/>
    </source>
</evidence>
<protein>
    <recommendedName>
        <fullName evidence="6">Cytochrome aa3 subunit 3</fullName>
    </recommendedName>
</protein>
<comment type="caution">
    <text evidence="10">The sequence shown here is derived from an EMBL/GenBank/DDBJ whole genome shotgun (WGS) entry which is preliminary data.</text>
</comment>
<feature type="transmembrane region" description="Helical" evidence="8">
    <location>
        <begin position="25"/>
        <end position="48"/>
    </location>
</feature>
<organism evidence="10 11">
    <name type="scientific">Actinomycetospora chibensis</name>
    <dbReference type="NCBI Taxonomy" id="663606"/>
    <lineage>
        <taxon>Bacteria</taxon>
        <taxon>Bacillati</taxon>
        <taxon>Actinomycetota</taxon>
        <taxon>Actinomycetes</taxon>
        <taxon>Pseudonocardiales</taxon>
        <taxon>Pseudonocardiaceae</taxon>
        <taxon>Actinomycetospora</taxon>
    </lineage>
</organism>
<proteinExistence type="inferred from homology"/>
<keyword evidence="4 8" id="KW-1133">Transmembrane helix</keyword>
<evidence type="ECO:0000256" key="7">
    <source>
        <dbReference type="RuleBase" id="RU003376"/>
    </source>
</evidence>
<gene>
    <name evidence="10" type="ORF">ACFPEL_06665</name>
</gene>
<dbReference type="Gene3D" id="1.20.120.80">
    <property type="entry name" value="Cytochrome c oxidase, subunit III, four-helix bundle"/>
    <property type="match status" value="1"/>
</dbReference>
<accession>A0ABV9RED8</accession>
<feature type="transmembrane region" description="Helical" evidence="8">
    <location>
        <begin position="179"/>
        <end position="198"/>
    </location>
</feature>
<dbReference type="InterPro" id="IPR024791">
    <property type="entry name" value="Cyt_c/ubiquinol_Oxase_su3"/>
</dbReference>
<evidence type="ECO:0000256" key="6">
    <source>
        <dbReference type="ARBA" id="ARBA00031400"/>
    </source>
</evidence>
<sequence>MTGVRTEPDRVIADDGEHMPGEAGIWIFVLGDMVVFAVCFAVLALVHAQDPAGYAVAQDVLHLWLGVVNTVVLVTSSLTMALAVHAARAGRPRRAASLVLATMAGAVVFVAVKAVEYTDLVAAGHTARSSDFFLYYFCFTGLHLLHVVIGLGVLAGVLRIVRRTAPTRHEMGLVESGAGYWHMVDLLWLVLFGLLYTLG</sequence>
<keyword evidence="11" id="KW-1185">Reference proteome</keyword>
<evidence type="ECO:0000313" key="11">
    <source>
        <dbReference type="Proteomes" id="UP001595909"/>
    </source>
</evidence>
<keyword evidence="3 7" id="KW-0812">Transmembrane</keyword>
<evidence type="ECO:0000313" key="10">
    <source>
        <dbReference type="EMBL" id="MFC4832088.1"/>
    </source>
</evidence>
<comment type="similarity">
    <text evidence="2 7">Belongs to the cytochrome c oxidase subunit 3 family.</text>
</comment>
<dbReference type="RefSeq" id="WP_274189785.1">
    <property type="nucleotide sequence ID" value="NZ_BAABHN010000013.1"/>
</dbReference>
<evidence type="ECO:0000256" key="5">
    <source>
        <dbReference type="ARBA" id="ARBA00023136"/>
    </source>
</evidence>
<evidence type="ECO:0000256" key="8">
    <source>
        <dbReference type="SAM" id="Phobius"/>
    </source>
</evidence>
<dbReference type="PROSITE" id="PS50253">
    <property type="entry name" value="COX3"/>
    <property type="match status" value="1"/>
</dbReference>
<dbReference type="SUPFAM" id="SSF81452">
    <property type="entry name" value="Cytochrome c oxidase subunit III-like"/>
    <property type="match status" value="1"/>
</dbReference>
<dbReference type="Pfam" id="PF00510">
    <property type="entry name" value="COX3"/>
    <property type="match status" value="1"/>
</dbReference>
<feature type="transmembrane region" description="Helical" evidence="8">
    <location>
        <begin position="132"/>
        <end position="158"/>
    </location>
</feature>
<dbReference type="InterPro" id="IPR035973">
    <property type="entry name" value="Cyt_c_oxidase_su3-like_sf"/>
</dbReference>
<dbReference type="InterPro" id="IPR013833">
    <property type="entry name" value="Cyt_c_oxidase_su3_a-hlx"/>
</dbReference>
<dbReference type="PANTHER" id="PTHR11403">
    <property type="entry name" value="CYTOCHROME C OXIDASE SUBUNIT III"/>
    <property type="match status" value="1"/>
</dbReference>
<dbReference type="Proteomes" id="UP001595909">
    <property type="component" value="Unassembled WGS sequence"/>
</dbReference>
<evidence type="ECO:0000259" key="9">
    <source>
        <dbReference type="PROSITE" id="PS50253"/>
    </source>
</evidence>
<evidence type="ECO:0000256" key="3">
    <source>
        <dbReference type="ARBA" id="ARBA00022692"/>
    </source>
</evidence>
<dbReference type="InterPro" id="IPR000298">
    <property type="entry name" value="Cyt_c_oxidase-like_su3"/>
</dbReference>
<feature type="transmembrane region" description="Helical" evidence="8">
    <location>
        <begin position="60"/>
        <end position="83"/>
    </location>
</feature>
<name>A0ABV9RED8_9PSEU</name>